<evidence type="ECO:0000313" key="1">
    <source>
        <dbReference type="EMBL" id="QDS86428.1"/>
    </source>
</evidence>
<dbReference type="EMBL" id="CP036261">
    <property type="protein sequence ID" value="QDS86428.1"/>
    <property type="molecule type" value="Genomic_DNA"/>
</dbReference>
<evidence type="ECO:0000313" key="2">
    <source>
        <dbReference type="Proteomes" id="UP000319557"/>
    </source>
</evidence>
<dbReference type="InterPro" id="IPR019903">
    <property type="entry name" value="RIC_family"/>
</dbReference>
<dbReference type="InterPro" id="IPR038062">
    <property type="entry name" value="ScdA-like_N_sf"/>
</dbReference>
<keyword evidence="2" id="KW-1185">Reference proteome</keyword>
<dbReference type="Pfam" id="PF04405">
    <property type="entry name" value="ScdA_N"/>
    <property type="match status" value="1"/>
</dbReference>
<organism evidence="1 2">
    <name type="scientific">Rosistilla ulvae</name>
    <dbReference type="NCBI Taxonomy" id="1930277"/>
    <lineage>
        <taxon>Bacteria</taxon>
        <taxon>Pseudomonadati</taxon>
        <taxon>Planctomycetota</taxon>
        <taxon>Planctomycetia</taxon>
        <taxon>Pirellulales</taxon>
        <taxon>Pirellulaceae</taxon>
        <taxon>Rosistilla</taxon>
    </lineage>
</organism>
<sequence length="76" mass="8768">MDCDLETTIPEWIIEHPETMPVFDQLGLDTSCGGKSLRYVCQHRGLNPSEVLQTLYHMIRTPPEEREGSRRRDAPN</sequence>
<accession>A0A517LUY4</accession>
<reference evidence="1 2" key="1">
    <citation type="submission" date="2019-02" db="EMBL/GenBank/DDBJ databases">
        <title>Deep-cultivation of Planctomycetes and their phenomic and genomic characterization uncovers novel biology.</title>
        <authorList>
            <person name="Wiegand S."/>
            <person name="Jogler M."/>
            <person name="Boedeker C."/>
            <person name="Pinto D."/>
            <person name="Vollmers J."/>
            <person name="Rivas-Marin E."/>
            <person name="Kohn T."/>
            <person name="Peeters S.H."/>
            <person name="Heuer A."/>
            <person name="Rast P."/>
            <person name="Oberbeckmann S."/>
            <person name="Bunk B."/>
            <person name="Jeske O."/>
            <person name="Meyerdierks A."/>
            <person name="Storesund J.E."/>
            <person name="Kallscheuer N."/>
            <person name="Luecker S."/>
            <person name="Lage O.M."/>
            <person name="Pohl T."/>
            <person name="Merkel B.J."/>
            <person name="Hornburger P."/>
            <person name="Mueller R.-W."/>
            <person name="Bruemmer F."/>
            <person name="Labrenz M."/>
            <person name="Spormann A.M."/>
            <person name="Op den Camp H."/>
            <person name="Overmann J."/>
            <person name="Amann R."/>
            <person name="Jetten M.S.M."/>
            <person name="Mascher T."/>
            <person name="Medema M.H."/>
            <person name="Devos D.P."/>
            <person name="Kaster A.-K."/>
            <person name="Ovreas L."/>
            <person name="Rohde M."/>
            <person name="Galperin M.Y."/>
            <person name="Jogler C."/>
        </authorList>
    </citation>
    <scope>NUCLEOTIDE SEQUENCE [LARGE SCALE GENOMIC DNA]</scope>
    <source>
        <strain evidence="1 2">EC9</strain>
    </source>
</reference>
<name>A0A517LUY4_9BACT</name>
<dbReference type="AlphaFoldDB" id="A0A517LUY4"/>
<dbReference type="Proteomes" id="UP000319557">
    <property type="component" value="Chromosome"/>
</dbReference>
<dbReference type="KEGG" id="ruv:EC9_05900"/>
<protein>
    <submittedName>
        <fullName evidence="1">Uncharacterized protein</fullName>
    </submittedName>
</protein>
<dbReference type="RefSeq" id="WP_145342176.1">
    <property type="nucleotide sequence ID" value="NZ_CP036261.1"/>
</dbReference>
<dbReference type="OrthoDB" id="287027at2"/>
<dbReference type="SUPFAM" id="SSF140683">
    <property type="entry name" value="SP0561-like"/>
    <property type="match status" value="1"/>
</dbReference>
<gene>
    <name evidence="1" type="ORF">EC9_05900</name>
</gene>
<proteinExistence type="predicted"/>